<organism evidence="1 2">
    <name type="scientific">Myroides odoratus</name>
    <name type="common">Flavobacterium odoratum</name>
    <dbReference type="NCBI Taxonomy" id="256"/>
    <lineage>
        <taxon>Bacteria</taxon>
        <taxon>Pseudomonadati</taxon>
        <taxon>Bacteroidota</taxon>
        <taxon>Flavobacteriia</taxon>
        <taxon>Flavobacteriales</taxon>
        <taxon>Flavobacteriaceae</taxon>
        <taxon>Myroides</taxon>
    </lineage>
</organism>
<proteinExistence type="predicted"/>
<accession>A0A378RI73</accession>
<sequence>MVVYLFYEISYLKTKDYAKIVKTKNPRIGGFFLVILF</sequence>
<protein>
    <submittedName>
        <fullName evidence="1">Uncharacterized protein</fullName>
    </submittedName>
</protein>
<dbReference type="Proteomes" id="UP000255024">
    <property type="component" value="Unassembled WGS sequence"/>
</dbReference>
<evidence type="ECO:0000313" key="2">
    <source>
        <dbReference type="Proteomes" id="UP000255024"/>
    </source>
</evidence>
<keyword evidence="2" id="KW-1185">Reference proteome</keyword>
<evidence type="ECO:0000313" key="1">
    <source>
        <dbReference type="EMBL" id="STZ26712.1"/>
    </source>
</evidence>
<dbReference type="EMBL" id="UGQL01000001">
    <property type="protein sequence ID" value="STZ26712.1"/>
    <property type="molecule type" value="Genomic_DNA"/>
</dbReference>
<reference evidence="1 2" key="1">
    <citation type="submission" date="2018-06" db="EMBL/GenBank/DDBJ databases">
        <authorList>
            <consortium name="Pathogen Informatics"/>
            <person name="Doyle S."/>
        </authorList>
    </citation>
    <scope>NUCLEOTIDE SEQUENCE [LARGE SCALE GENOMIC DNA]</scope>
    <source>
        <strain evidence="1 2">NCTC11179</strain>
    </source>
</reference>
<gene>
    <name evidence="1" type="ORF">NCTC11179_00235</name>
</gene>
<dbReference type="AlphaFoldDB" id="A0A378RI73"/>
<name>A0A378RI73_MYROD</name>